<feature type="transmembrane region" description="Helical" evidence="1">
    <location>
        <begin position="119"/>
        <end position="142"/>
    </location>
</feature>
<dbReference type="AlphaFoldDB" id="A0A495XI39"/>
<accession>A0A495XI39</accession>
<sequence length="227" mass="23869">MRRLLTAAVPVAAVVGANLAFVLLGTSFDYPDVLTRDPTDVLRRFHADRAIAWEFALLTLSAALLAPASFVLTDDRAVRATGTAAAVVQTLGLLRWPLLVPGLSPDDPADVRTVEALNLWLGNVIGETGGYLLTAAWTVLVLRALEPGRVSTVVGGLAAVGILAGVVGAGEVNFLGYVLWSLWLLALACSHRITAGRSRASWRARDGACRAASPGRAARRPESAPGR</sequence>
<name>A0A495XI39_9PSEU</name>
<organism evidence="2 3">
    <name type="scientific">Saccharothrix variisporea</name>
    <dbReference type="NCBI Taxonomy" id="543527"/>
    <lineage>
        <taxon>Bacteria</taxon>
        <taxon>Bacillati</taxon>
        <taxon>Actinomycetota</taxon>
        <taxon>Actinomycetes</taxon>
        <taxon>Pseudonocardiales</taxon>
        <taxon>Pseudonocardiaceae</taxon>
        <taxon>Saccharothrix</taxon>
    </lineage>
</organism>
<dbReference type="EMBL" id="RBXR01000001">
    <property type="protein sequence ID" value="RKT74151.1"/>
    <property type="molecule type" value="Genomic_DNA"/>
</dbReference>
<evidence type="ECO:0000313" key="2">
    <source>
        <dbReference type="EMBL" id="RKT74151.1"/>
    </source>
</evidence>
<keyword evidence="3" id="KW-1185">Reference proteome</keyword>
<keyword evidence="1" id="KW-0472">Membrane</keyword>
<dbReference type="RefSeq" id="WP_211351436.1">
    <property type="nucleotide sequence ID" value="NZ_JBIUBA010000018.1"/>
</dbReference>
<protein>
    <recommendedName>
        <fullName evidence="4">DUF4386 family protein</fullName>
    </recommendedName>
</protein>
<evidence type="ECO:0000256" key="1">
    <source>
        <dbReference type="SAM" id="Phobius"/>
    </source>
</evidence>
<feature type="transmembrane region" description="Helical" evidence="1">
    <location>
        <begin position="174"/>
        <end position="195"/>
    </location>
</feature>
<feature type="transmembrane region" description="Helical" evidence="1">
    <location>
        <begin position="80"/>
        <end position="99"/>
    </location>
</feature>
<proteinExistence type="predicted"/>
<reference evidence="2 3" key="1">
    <citation type="submission" date="2018-10" db="EMBL/GenBank/DDBJ databases">
        <title>Sequencing the genomes of 1000 actinobacteria strains.</title>
        <authorList>
            <person name="Klenk H.-P."/>
        </authorList>
    </citation>
    <scope>NUCLEOTIDE SEQUENCE [LARGE SCALE GENOMIC DNA]</scope>
    <source>
        <strain evidence="2 3">DSM 43911</strain>
    </source>
</reference>
<dbReference type="Proteomes" id="UP000272729">
    <property type="component" value="Unassembled WGS sequence"/>
</dbReference>
<evidence type="ECO:0008006" key="4">
    <source>
        <dbReference type="Google" id="ProtNLM"/>
    </source>
</evidence>
<gene>
    <name evidence="2" type="ORF">DFJ66_7494</name>
</gene>
<evidence type="ECO:0000313" key="3">
    <source>
        <dbReference type="Proteomes" id="UP000272729"/>
    </source>
</evidence>
<comment type="caution">
    <text evidence="2">The sequence shown here is derived from an EMBL/GenBank/DDBJ whole genome shotgun (WGS) entry which is preliminary data.</text>
</comment>
<feature type="transmembrane region" description="Helical" evidence="1">
    <location>
        <begin position="149"/>
        <end position="168"/>
    </location>
</feature>
<keyword evidence="1" id="KW-0812">Transmembrane</keyword>
<keyword evidence="1" id="KW-1133">Transmembrane helix</keyword>
<feature type="transmembrane region" description="Helical" evidence="1">
    <location>
        <begin position="51"/>
        <end position="73"/>
    </location>
</feature>